<organism evidence="5">
    <name type="scientific">Salvia splendens</name>
    <name type="common">Scarlet sage</name>
    <dbReference type="NCBI Taxonomy" id="180675"/>
    <lineage>
        <taxon>Eukaryota</taxon>
        <taxon>Viridiplantae</taxon>
        <taxon>Streptophyta</taxon>
        <taxon>Embryophyta</taxon>
        <taxon>Tracheophyta</taxon>
        <taxon>Spermatophyta</taxon>
        <taxon>Magnoliopsida</taxon>
        <taxon>eudicotyledons</taxon>
        <taxon>Gunneridae</taxon>
        <taxon>Pentapetalae</taxon>
        <taxon>asterids</taxon>
        <taxon>lamiids</taxon>
        <taxon>Lamiales</taxon>
        <taxon>Lamiaceae</taxon>
        <taxon>Nepetoideae</taxon>
        <taxon>Mentheae</taxon>
        <taxon>Salviinae</taxon>
        <taxon>Salvia</taxon>
        <taxon>Salvia subgen. Calosphace</taxon>
        <taxon>core Calosphace</taxon>
    </lineage>
</organism>
<dbReference type="InterPro" id="IPR001087">
    <property type="entry name" value="GDSL"/>
</dbReference>
<dbReference type="AlphaFoldDB" id="A0A8X8ZBR7"/>
<reference evidence="5" key="1">
    <citation type="submission" date="2018-01" db="EMBL/GenBank/DDBJ databases">
        <authorList>
            <person name="Mao J.F."/>
        </authorList>
    </citation>
    <scope>NUCLEOTIDE SEQUENCE</scope>
    <source>
        <strain evidence="5">Huo1</strain>
        <tissue evidence="5">Leaf</tissue>
    </source>
</reference>
<evidence type="ECO:0000256" key="3">
    <source>
        <dbReference type="ARBA" id="ARBA00022801"/>
    </source>
</evidence>
<accession>A0A8X8ZBR7</accession>
<gene>
    <name evidence="5" type="ORF">SASPL_140227</name>
</gene>
<name>A0A8X8ZBR7_SALSN</name>
<evidence type="ECO:0000256" key="1">
    <source>
        <dbReference type="ARBA" id="ARBA00008668"/>
    </source>
</evidence>
<sequence length="736" mass="80967">MSHHKTTSYFKEFKVSTLHFLLTAQILNPSSALGSNTCKFPAIFNFGDSNSDTGGFSAAFGQVPPPYGETFFHAPAGRNSDGRLIIDFIAQSLRLPYLSAFLDSVGSNFSHGANYATATATIRPQNLSLFSGGYSPISLDVQQVEYSDFVTRSQVVREKGFFRSLLPERGYFSRALYTFDIGQNDITAAYDLGLTTEEVKAQVPDSSPLSLSLGGRTFWIHNTGPLGCLTYVIDAQAATTLEVDRYGCLIPFNEASQHFNVKLHEAVLQLREELPLAAITYVDIYSAKFALISQAKKLGFEDPFRVCCGYGGKYNYSRFSRCGDKTVVNGTEVVLGSTGMGFTSQRQLISGSLIRLQMAHFQILRFHLNPHVTEAAEDGISSSYSSIDLMSYFMESKIPVASAFRQVPPPYGETFFHAPAGRWSDGRLIIDFIAESLGLPYLSAFLNSVGSNFSHGANFATHASTISPQKLSLSAGGYSPISLDVQQVEYSGFMTRSEAVREKGLFLDSLLEKDYFSRALYTFDIGQNDLTAGLDLNLTLEEIKAQVPDMIGQYSSVIKEIYRLGGRSFWIHNTAPLGCFAYVLDALAATTPEVDKYGCLIPYNDVSKFFNVKLYEAVEVPREEIPLAAVTYVDMYSAKYAIISQAKELGEIHSFRACCGYGGDYNYSRYARCGSKAVVNGTEVVVAKSCKDPSTWISWDGIHFTEAASKWIFDQIVDGSFSDPPVSLESACSRSN</sequence>
<dbReference type="CDD" id="cd01837">
    <property type="entry name" value="SGNH_plant_lipase_like"/>
    <property type="match status" value="2"/>
</dbReference>
<dbReference type="Gene3D" id="3.40.50.1110">
    <property type="entry name" value="SGNH hydrolase"/>
    <property type="match status" value="2"/>
</dbReference>
<keyword evidence="3" id="KW-0378">Hydrolase</keyword>
<evidence type="ECO:0008006" key="7">
    <source>
        <dbReference type="Google" id="ProtNLM"/>
    </source>
</evidence>
<evidence type="ECO:0000313" key="5">
    <source>
        <dbReference type="EMBL" id="KAG6398758.1"/>
    </source>
</evidence>
<keyword evidence="4" id="KW-0325">Glycoprotein</keyword>
<dbReference type="SUPFAM" id="SSF52266">
    <property type="entry name" value="SGNH hydrolase"/>
    <property type="match status" value="1"/>
</dbReference>
<evidence type="ECO:0000256" key="2">
    <source>
        <dbReference type="ARBA" id="ARBA00022729"/>
    </source>
</evidence>
<dbReference type="GO" id="GO:0016788">
    <property type="term" value="F:hydrolase activity, acting on ester bonds"/>
    <property type="evidence" value="ECO:0007669"/>
    <property type="project" value="InterPro"/>
</dbReference>
<dbReference type="InterPro" id="IPR035669">
    <property type="entry name" value="SGNH_plant_lipase-like"/>
</dbReference>
<keyword evidence="6" id="KW-1185">Reference proteome</keyword>
<dbReference type="Proteomes" id="UP000298416">
    <property type="component" value="Unassembled WGS sequence"/>
</dbReference>
<dbReference type="EMBL" id="PNBA02000015">
    <property type="protein sequence ID" value="KAG6398758.1"/>
    <property type="molecule type" value="Genomic_DNA"/>
</dbReference>
<reference evidence="5" key="2">
    <citation type="submission" date="2020-08" db="EMBL/GenBank/DDBJ databases">
        <title>Plant Genome Project.</title>
        <authorList>
            <person name="Zhang R.-G."/>
        </authorList>
    </citation>
    <scope>NUCLEOTIDE SEQUENCE</scope>
    <source>
        <strain evidence="5">Huo1</strain>
        <tissue evidence="5">Leaf</tissue>
    </source>
</reference>
<dbReference type="PANTHER" id="PTHR22835">
    <property type="entry name" value="ZINC FINGER FYVE DOMAIN CONTAINING PROTEIN"/>
    <property type="match status" value="1"/>
</dbReference>
<evidence type="ECO:0000313" key="6">
    <source>
        <dbReference type="Proteomes" id="UP000298416"/>
    </source>
</evidence>
<proteinExistence type="inferred from homology"/>
<keyword evidence="2" id="KW-0732">Signal</keyword>
<evidence type="ECO:0000256" key="4">
    <source>
        <dbReference type="ARBA" id="ARBA00023180"/>
    </source>
</evidence>
<comment type="caution">
    <text evidence="5">The sequence shown here is derived from an EMBL/GenBank/DDBJ whole genome shotgun (WGS) entry which is preliminary data.</text>
</comment>
<dbReference type="Pfam" id="PF00657">
    <property type="entry name" value="Lipase_GDSL"/>
    <property type="match status" value="2"/>
</dbReference>
<protein>
    <recommendedName>
        <fullName evidence="7">Alpha-L-fucosidase</fullName>
    </recommendedName>
</protein>
<dbReference type="InterPro" id="IPR036514">
    <property type="entry name" value="SGNH_hydro_sf"/>
</dbReference>
<dbReference type="PANTHER" id="PTHR22835:SF117">
    <property type="entry name" value="GDSL-LIKE LIPASE_ACYLHYDROLASE"/>
    <property type="match status" value="1"/>
</dbReference>
<comment type="similarity">
    <text evidence="1">Belongs to the 'GDSL' lipolytic enzyme family.</text>
</comment>